<evidence type="ECO:0000313" key="3">
    <source>
        <dbReference type="Proteomes" id="UP000270094"/>
    </source>
</evidence>
<feature type="compositionally biased region" description="Acidic residues" evidence="1">
    <location>
        <begin position="108"/>
        <end position="125"/>
    </location>
</feature>
<keyword evidence="3" id="KW-1185">Reference proteome</keyword>
<dbReference type="EMBL" id="UYYB01107338">
    <property type="protein sequence ID" value="VDM80094.1"/>
    <property type="molecule type" value="Genomic_DNA"/>
</dbReference>
<dbReference type="AlphaFoldDB" id="A0A3P7JN77"/>
<dbReference type="Proteomes" id="UP000270094">
    <property type="component" value="Unassembled WGS sequence"/>
</dbReference>
<protein>
    <submittedName>
        <fullName evidence="2">Uncharacterized protein</fullName>
    </submittedName>
</protein>
<evidence type="ECO:0000313" key="2">
    <source>
        <dbReference type="EMBL" id="VDM80094.1"/>
    </source>
</evidence>
<name>A0A3P7JN77_STRVU</name>
<proteinExistence type="predicted"/>
<accession>A0A3P7JN77</accession>
<organism evidence="2 3">
    <name type="scientific">Strongylus vulgaris</name>
    <name type="common">Blood worm</name>
    <dbReference type="NCBI Taxonomy" id="40348"/>
    <lineage>
        <taxon>Eukaryota</taxon>
        <taxon>Metazoa</taxon>
        <taxon>Ecdysozoa</taxon>
        <taxon>Nematoda</taxon>
        <taxon>Chromadorea</taxon>
        <taxon>Rhabditida</taxon>
        <taxon>Rhabditina</taxon>
        <taxon>Rhabditomorpha</taxon>
        <taxon>Strongyloidea</taxon>
        <taxon>Strongylidae</taxon>
        <taxon>Strongylus</taxon>
    </lineage>
</organism>
<gene>
    <name evidence="2" type="ORF">SVUK_LOCUS15092</name>
</gene>
<evidence type="ECO:0000256" key="1">
    <source>
        <dbReference type="SAM" id="MobiDB-lite"/>
    </source>
</evidence>
<feature type="region of interest" description="Disordered" evidence="1">
    <location>
        <begin position="91"/>
        <end position="132"/>
    </location>
</feature>
<sequence>MNDFLNNIPFEEYGPSFSTVALPIEDNFITTISTTTQTTRATTSAPPLVTTDSEFSWQKPLQESIDVTIIPTMAQPDWTVPPIDEIEDISLPLERTDEEKTSSLDSQADSEETESSGEEEIDETSTELPATIETAPLLIDNVRAENLINRVRVMGTKMVQRDPIELPSNEVPNEVDREILPPQNHQKRQTEIMGTKILEEEPELVHDEIALNKENLSDAFSVLKLPETVS</sequence>
<reference evidence="2 3" key="1">
    <citation type="submission" date="2018-11" db="EMBL/GenBank/DDBJ databases">
        <authorList>
            <consortium name="Pathogen Informatics"/>
        </authorList>
    </citation>
    <scope>NUCLEOTIDE SEQUENCE [LARGE SCALE GENOMIC DNA]</scope>
</reference>